<keyword evidence="4" id="KW-1185">Reference proteome</keyword>
<evidence type="ECO:0000313" key="4">
    <source>
        <dbReference type="Proteomes" id="UP001352852"/>
    </source>
</evidence>
<evidence type="ECO:0000256" key="1">
    <source>
        <dbReference type="SAM" id="SignalP"/>
    </source>
</evidence>
<dbReference type="SMART" id="SM00034">
    <property type="entry name" value="CLECT"/>
    <property type="match status" value="1"/>
</dbReference>
<dbReference type="PROSITE" id="PS50041">
    <property type="entry name" value="C_TYPE_LECTIN_2"/>
    <property type="match status" value="1"/>
</dbReference>
<organism evidence="3 4">
    <name type="scientific">Characodon lateralis</name>
    <dbReference type="NCBI Taxonomy" id="208331"/>
    <lineage>
        <taxon>Eukaryota</taxon>
        <taxon>Metazoa</taxon>
        <taxon>Chordata</taxon>
        <taxon>Craniata</taxon>
        <taxon>Vertebrata</taxon>
        <taxon>Euteleostomi</taxon>
        <taxon>Actinopterygii</taxon>
        <taxon>Neopterygii</taxon>
        <taxon>Teleostei</taxon>
        <taxon>Neoteleostei</taxon>
        <taxon>Acanthomorphata</taxon>
        <taxon>Ovalentaria</taxon>
        <taxon>Atherinomorphae</taxon>
        <taxon>Cyprinodontiformes</taxon>
        <taxon>Goodeidae</taxon>
        <taxon>Characodon</taxon>
    </lineage>
</organism>
<dbReference type="InterPro" id="IPR016187">
    <property type="entry name" value="CTDL_fold"/>
</dbReference>
<accession>A0ABU7DT33</accession>
<dbReference type="InterPro" id="IPR016186">
    <property type="entry name" value="C-type_lectin-like/link_sf"/>
</dbReference>
<dbReference type="Proteomes" id="UP001352852">
    <property type="component" value="Unassembled WGS sequence"/>
</dbReference>
<dbReference type="PANTHER" id="PTHR22803">
    <property type="entry name" value="MANNOSE, PHOSPHOLIPASE, LECTIN RECEPTOR RELATED"/>
    <property type="match status" value="1"/>
</dbReference>
<feature type="chain" id="PRO_5045412506" description="C-type lectin domain-containing protein" evidence="1">
    <location>
        <begin position="39"/>
        <end position="180"/>
    </location>
</feature>
<dbReference type="PRINTS" id="PR01504">
    <property type="entry name" value="PNCREATITSAP"/>
</dbReference>
<reference evidence="3 4" key="1">
    <citation type="submission" date="2021-06" db="EMBL/GenBank/DDBJ databases">
        <authorList>
            <person name="Palmer J.M."/>
        </authorList>
    </citation>
    <scope>NUCLEOTIDE SEQUENCE [LARGE SCALE GENOMIC DNA]</scope>
    <source>
        <strain evidence="3 4">CL_MEX2019</strain>
        <tissue evidence="3">Muscle</tissue>
    </source>
</reference>
<dbReference type="Pfam" id="PF00059">
    <property type="entry name" value="Lectin_C"/>
    <property type="match status" value="1"/>
</dbReference>
<feature type="domain" description="C-type lectin" evidence="2">
    <location>
        <begin position="58"/>
        <end position="177"/>
    </location>
</feature>
<sequence length="180" mass="19873">TLLPVSSAAAALINHSNKMKSVLLFTLLLCGFGLEVNARCSSDPADFCASCLPGFTWFGGRCYFFGKQKVDWADAERACNNFNGNLASIQRQDEFNFIRDLIFREAGSHKSIWVGANDAVKEGVWMWSDGSKFTFSAWGKGEPDNKGGKENCMEISFRGRGNVNDARCDIKKSFVCAKDP</sequence>
<name>A0ABU7DT33_9TELE</name>
<dbReference type="InterPro" id="IPR001304">
    <property type="entry name" value="C-type_lectin-like"/>
</dbReference>
<keyword evidence="1" id="KW-0732">Signal</keyword>
<protein>
    <recommendedName>
        <fullName evidence="2">C-type lectin domain-containing protein</fullName>
    </recommendedName>
</protein>
<evidence type="ECO:0000259" key="2">
    <source>
        <dbReference type="PROSITE" id="PS50041"/>
    </source>
</evidence>
<dbReference type="Gene3D" id="3.10.100.10">
    <property type="entry name" value="Mannose-Binding Protein A, subunit A"/>
    <property type="match status" value="1"/>
</dbReference>
<gene>
    <name evidence="3" type="ORF">CHARACLAT_010288</name>
</gene>
<evidence type="ECO:0000313" key="3">
    <source>
        <dbReference type="EMBL" id="MED6277140.1"/>
    </source>
</evidence>
<proteinExistence type="predicted"/>
<feature type="non-terminal residue" evidence="3">
    <location>
        <position position="1"/>
    </location>
</feature>
<comment type="caution">
    <text evidence="3">The sequence shown here is derived from an EMBL/GenBank/DDBJ whole genome shotgun (WGS) entry which is preliminary data.</text>
</comment>
<dbReference type="SUPFAM" id="SSF56436">
    <property type="entry name" value="C-type lectin-like"/>
    <property type="match status" value="1"/>
</dbReference>
<dbReference type="CDD" id="cd00037">
    <property type="entry name" value="CLECT"/>
    <property type="match status" value="1"/>
</dbReference>
<dbReference type="InterPro" id="IPR050111">
    <property type="entry name" value="C-type_lectin/snaclec_domain"/>
</dbReference>
<dbReference type="EMBL" id="JAHUTJ010033444">
    <property type="protein sequence ID" value="MED6277140.1"/>
    <property type="molecule type" value="Genomic_DNA"/>
</dbReference>
<feature type="signal peptide" evidence="1">
    <location>
        <begin position="1"/>
        <end position="38"/>
    </location>
</feature>